<protein>
    <submittedName>
        <fullName evidence="5">Prolyl oligopeptidase family serine peptidase</fullName>
    </submittedName>
</protein>
<dbReference type="PANTHER" id="PTHR11731">
    <property type="entry name" value="PROTEASE FAMILY S9B,C DIPEPTIDYL-PEPTIDASE IV-RELATED"/>
    <property type="match status" value="1"/>
</dbReference>
<dbReference type="InterPro" id="IPR050278">
    <property type="entry name" value="Serine_Prot_S9B/DPPIV"/>
</dbReference>
<gene>
    <name evidence="5" type="ORF">GS398_20450</name>
</gene>
<evidence type="ECO:0000313" key="5">
    <source>
        <dbReference type="EMBL" id="MXV17684.1"/>
    </source>
</evidence>
<organism evidence="5 6">
    <name type="scientific">Hufsiella ginkgonis</name>
    <dbReference type="NCBI Taxonomy" id="2695274"/>
    <lineage>
        <taxon>Bacteria</taxon>
        <taxon>Pseudomonadati</taxon>
        <taxon>Bacteroidota</taxon>
        <taxon>Sphingobacteriia</taxon>
        <taxon>Sphingobacteriales</taxon>
        <taxon>Sphingobacteriaceae</taxon>
        <taxon>Hufsiella</taxon>
    </lineage>
</organism>
<feature type="domain" description="Peptidase S9 prolyl oligopeptidase catalytic" evidence="3">
    <location>
        <begin position="624"/>
        <end position="820"/>
    </location>
</feature>
<dbReference type="SUPFAM" id="SSF82171">
    <property type="entry name" value="DPP6 N-terminal domain-like"/>
    <property type="match status" value="1"/>
</dbReference>
<dbReference type="SUPFAM" id="SSF53474">
    <property type="entry name" value="alpha/beta-Hydrolases"/>
    <property type="match status" value="1"/>
</dbReference>
<dbReference type="GO" id="GO:0008239">
    <property type="term" value="F:dipeptidyl-peptidase activity"/>
    <property type="evidence" value="ECO:0007669"/>
    <property type="project" value="TreeGrafter"/>
</dbReference>
<comment type="caution">
    <text evidence="5">The sequence shown here is derived from an EMBL/GenBank/DDBJ whole genome shotgun (WGS) entry which is preliminary data.</text>
</comment>
<dbReference type="RefSeq" id="WP_160908671.1">
    <property type="nucleotide sequence ID" value="NZ_WVHS01000005.1"/>
</dbReference>
<dbReference type="Proteomes" id="UP000451233">
    <property type="component" value="Unassembled WGS sequence"/>
</dbReference>
<dbReference type="PANTHER" id="PTHR11731:SF193">
    <property type="entry name" value="DIPEPTIDYL PEPTIDASE 9"/>
    <property type="match status" value="1"/>
</dbReference>
<sequence length="821" mass="91493">MKKLLLILLVVSAGIARSQTLDKLTVEKIMRDPVWMGTSPDNVRWTDDSKKLYFSWNPENADRAPLYAITPSVLKPVKVSDAERNAVLPAAGVFNKKLTQKLYERNGDLFIVDVIAGVSRQLSNTVEQESNPRFSFDETKVLFMKGDNLFSMNLTGGELVQYTNFTRQAAGAAPAPVAGAGRGQGGGFGGGGFGGRQGGGAAGQAQSGGNKQDTWLRNEQLGLFEVIREKDKDAKTAAAERRSLPVVKRPKEIALGDRTVSQVTLSGNNRFITYRLTRMPEGGKSTVVPSYVTASGYTEDLPSRAKVGTPQPTYESYVYDTLRDTVYSLVLKDIPGIKDLPDYVKDYPKQLEDRKSLNADRAVVINGPVWSPDGNYAVVIIGAQDNKDRWIMKLDPVTGKLSLIDRQRDEAWIGGPGISGQFGGGTAGWTDNQHFFFQSEATGYSHVYLADVVTNKKVAVTSGKWEVQSLRLSNDKKHFYFTANIQHPGITHYYKVPVTGGTPVQLTTMKGGNEVSLSPDEKWLAIRYSYSNKPWELYVQENKPGAAAVQVTNSTTGEFRSYAWRDPEMISFKNRYGADVYARLYQPKTPDPARPAVVFVHGAGYLQNVHYWWSQYFREYMFNNFLADNGYTVLDIDYTGSSGYGRDHRTGIYRHMGGKDLTDQVDGVKLLVEKYGVNPKHVGLYGGSYGGFITLMALFTEPDVFASGAGLRSVTDWAHYNHGYTANILNEPYNDEKAYQQSSPINFADGLKGRLLMCHGMVDVNVNFQDVVRLSQKLIELKKDNWELAVYPVEDHGFTEPSSWTDEYKRIYKLFEETLKK</sequence>
<dbReference type="GO" id="GO:0006508">
    <property type="term" value="P:proteolysis"/>
    <property type="evidence" value="ECO:0007669"/>
    <property type="project" value="InterPro"/>
</dbReference>
<feature type="domain" description="Dipeptidylpeptidase IV N-terminal" evidence="4">
    <location>
        <begin position="362"/>
        <end position="535"/>
    </location>
</feature>
<evidence type="ECO:0000313" key="6">
    <source>
        <dbReference type="Proteomes" id="UP000451233"/>
    </source>
</evidence>
<evidence type="ECO:0000256" key="1">
    <source>
        <dbReference type="SAM" id="MobiDB-lite"/>
    </source>
</evidence>
<dbReference type="InterPro" id="IPR001375">
    <property type="entry name" value="Peptidase_S9_cat"/>
</dbReference>
<dbReference type="GO" id="GO:0008236">
    <property type="term" value="F:serine-type peptidase activity"/>
    <property type="evidence" value="ECO:0007669"/>
    <property type="project" value="InterPro"/>
</dbReference>
<evidence type="ECO:0000256" key="2">
    <source>
        <dbReference type="SAM" id="SignalP"/>
    </source>
</evidence>
<reference evidence="5 6" key="1">
    <citation type="submission" date="2019-11" db="EMBL/GenBank/DDBJ databases">
        <title>Pedobacter sp. HMF7056 Genome sequencing and assembly.</title>
        <authorList>
            <person name="Kang H."/>
            <person name="Kim H."/>
            <person name="Joh K."/>
        </authorList>
    </citation>
    <scope>NUCLEOTIDE SEQUENCE [LARGE SCALE GENOMIC DNA]</scope>
    <source>
        <strain evidence="5 6">HMF7056</strain>
    </source>
</reference>
<accession>A0A7K1Y314</accession>
<evidence type="ECO:0000259" key="3">
    <source>
        <dbReference type="Pfam" id="PF00326"/>
    </source>
</evidence>
<feature type="chain" id="PRO_5029754654" evidence="2">
    <location>
        <begin position="19"/>
        <end position="821"/>
    </location>
</feature>
<dbReference type="InterPro" id="IPR029058">
    <property type="entry name" value="AB_hydrolase_fold"/>
</dbReference>
<feature type="compositionally biased region" description="Gly residues" evidence="1">
    <location>
        <begin position="184"/>
        <end position="202"/>
    </location>
</feature>
<proteinExistence type="predicted"/>
<dbReference type="Pfam" id="PF00930">
    <property type="entry name" value="DPPIV_N"/>
    <property type="match status" value="1"/>
</dbReference>
<evidence type="ECO:0000259" key="4">
    <source>
        <dbReference type="Pfam" id="PF00930"/>
    </source>
</evidence>
<feature type="signal peptide" evidence="2">
    <location>
        <begin position="1"/>
        <end position="18"/>
    </location>
</feature>
<dbReference type="Gene3D" id="3.40.50.1820">
    <property type="entry name" value="alpha/beta hydrolase"/>
    <property type="match status" value="1"/>
</dbReference>
<name>A0A7K1Y314_9SPHI</name>
<dbReference type="Gene3D" id="2.140.10.30">
    <property type="entry name" value="Dipeptidylpeptidase IV, N-terminal domain"/>
    <property type="match status" value="2"/>
</dbReference>
<feature type="region of interest" description="Disordered" evidence="1">
    <location>
        <begin position="184"/>
        <end position="213"/>
    </location>
</feature>
<keyword evidence="6" id="KW-1185">Reference proteome</keyword>
<dbReference type="AlphaFoldDB" id="A0A7K1Y314"/>
<dbReference type="EMBL" id="WVHS01000005">
    <property type="protein sequence ID" value="MXV17684.1"/>
    <property type="molecule type" value="Genomic_DNA"/>
</dbReference>
<dbReference type="InterPro" id="IPR002469">
    <property type="entry name" value="Peptidase_S9B_N"/>
</dbReference>
<dbReference type="Pfam" id="PF00326">
    <property type="entry name" value="Peptidase_S9"/>
    <property type="match status" value="1"/>
</dbReference>
<keyword evidence="2" id="KW-0732">Signal</keyword>